<dbReference type="STRING" id="1895771.BGO89_08575"/>
<name>A0A1M3L3T7_9BACT</name>
<reference evidence="2 3" key="1">
    <citation type="submission" date="2016-09" db="EMBL/GenBank/DDBJ databases">
        <title>Genome-resolved meta-omics ties microbial dynamics to process performance in biotechnology for thiocyanate degradation.</title>
        <authorList>
            <person name="Kantor R.S."/>
            <person name="Huddy R.J."/>
            <person name="Iyer R."/>
            <person name="Thomas B.C."/>
            <person name="Brown C.T."/>
            <person name="Anantharaman K."/>
            <person name="Tringe S."/>
            <person name="Hettich R.L."/>
            <person name="Harrison S.T."/>
            <person name="Banfield J.F."/>
        </authorList>
    </citation>
    <scope>NUCLEOTIDE SEQUENCE [LARGE SCALE GENOMIC DNA]</scope>
    <source>
        <strain evidence="2">59-99</strain>
    </source>
</reference>
<feature type="transmembrane region" description="Helical" evidence="1">
    <location>
        <begin position="30"/>
        <end position="49"/>
    </location>
</feature>
<dbReference type="AlphaFoldDB" id="A0A1M3L3T7"/>
<gene>
    <name evidence="2" type="ORF">BGO89_08575</name>
</gene>
<evidence type="ECO:0000313" key="3">
    <source>
        <dbReference type="Proteomes" id="UP000184233"/>
    </source>
</evidence>
<keyword evidence="1" id="KW-1133">Transmembrane helix</keyword>
<sequence length="107" mass="11977">MLDLLIYHLHIVGVLYAFTKRWQTEGMKGGLLAIGICGLVFTIGWSLTGTLARLIMPDTAGTSWFTSDTLSLILLFIPEIVFFWIFFVRDRAGEKESVTADAVNQVH</sequence>
<feature type="transmembrane region" description="Helical" evidence="1">
    <location>
        <begin position="69"/>
        <end position="88"/>
    </location>
</feature>
<keyword evidence="1" id="KW-0472">Membrane</keyword>
<accession>A0A1M3L3T7</accession>
<evidence type="ECO:0000256" key="1">
    <source>
        <dbReference type="SAM" id="Phobius"/>
    </source>
</evidence>
<keyword evidence="1" id="KW-0812">Transmembrane</keyword>
<protein>
    <submittedName>
        <fullName evidence="2">Uncharacterized protein</fullName>
    </submittedName>
</protein>
<evidence type="ECO:0000313" key="2">
    <source>
        <dbReference type="EMBL" id="OJX60032.1"/>
    </source>
</evidence>
<comment type="caution">
    <text evidence="2">The sequence shown here is derived from an EMBL/GenBank/DDBJ whole genome shotgun (WGS) entry which is preliminary data.</text>
</comment>
<dbReference type="Proteomes" id="UP000184233">
    <property type="component" value="Unassembled WGS sequence"/>
</dbReference>
<organism evidence="2 3">
    <name type="scientific">Candidatus Kapaibacterium thiocyanatum</name>
    <dbReference type="NCBI Taxonomy" id="1895771"/>
    <lineage>
        <taxon>Bacteria</taxon>
        <taxon>Pseudomonadati</taxon>
        <taxon>Candidatus Kapaibacteriota</taxon>
        <taxon>Candidatus Kapaibacteriia</taxon>
        <taxon>Candidatus Kapaibacteriales</taxon>
        <taxon>Candidatus Kapaibacteriaceae</taxon>
        <taxon>Candidatus Kapaibacterium</taxon>
    </lineage>
</organism>
<proteinExistence type="predicted"/>
<dbReference type="EMBL" id="MKVH01000008">
    <property type="protein sequence ID" value="OJX60032.1"/>
    <property type="molecule type" value="Genomic_DNA"/>
</dbReference>